<dbReference type="Pfam" id="PF16589">
    <property type="entry name" value="BRCT_2"/>
    <property type="match status" value="1"/>
</dbReference>
<dbReference type="HAMAP" id="MF_03028">
    <property type="entry name" value="Pescadillo"/>
    <property type="match status" value="1"/>
</dbReference>
<evidence type="ECO:0000256" key="4">
    <source>
        <dbReference type="HAMAP-Rule" id="MF_03028"/>
    </source>
</evidence>
<protein>
    <recommendedName>
        <fullName evidence="4">Pescadillo homolog</fullName>
    </recommendedName>
</protein>
<dbReference type="GO" id="GO:0070545">
    <property type="term" value="C:PeBoW complex"/>
    <property type="evidence" value="ECO:0007669"/>
    <property type="project" value="TreeGrafter"/>
</dbReference>
<keyword evidence="4" id="KW-0175">Coiled coil</keyword>
<evidence type="ECO:0000256" key="2">
    <source>
        <dbReference type="ARBA" id="ARBA00022552"/>
    </source>
</evidence>
<dbReference type="InterPro" id="IPR036420">
    <property type="entry name" value="BRCT_dom_sf"/>
</dbReference>
<dbReference type="AlphaFoldDB" id="A0A024V6V0"/>
<comment type="similarity">
    <text evidence="4">Belongs to the pescadillo family.</text>
</comment>
<comment type="subcellular location">
    <subcellularLocation>
        <location evidence="4">Nucleus</location>
        <location evidence="4">Nucleolus</location>
    </subcellularLocation>
    <subcellularLocation>
        <location evidence="4">Nucleus</location>
        <location evidence="4">Nucleoplasm</location>
    </subcellularLocation>
</comment>
<evidence type="ECO:0000256" key="1">
    <source>
        <dbReference type="ARBA" id="ARBA00022517"/>
    </source>
</evidence>
<dbReference type="OrthoDB" id="10264910at2759"/>
<reference evidence="7 8" key="2">
    <citation type="submission" date="2013-02" db="EMBL/GenBank/DDBJ databases">
        <title>The Genome Sequence of Plasmodium falciparum Vietnam Oak-Knoll (FVO).</title>
        <authorList>
            <consortium name="The Broad Institute Genome Sequencing Platform"/>
            <consortium name="The Broad Institute Genome Sequencing Center for Infectious Disease"/>
            <person name="Neafsey D."/>
            <person name="Cheeseman I."/>
            <person name="Volkman S."/>
            <person name="Adams J."/>
            <person name="Walker B."/>
            <person name="Young S.K."/>
            <person name="Zeng Q."/>
            <person name="Gargeya S."/>
            <person name="Fitzgerald M."/>
            <person name="Haas B."/>
            <person name="Abouelleil A."/>
            <person name="Alvarado L."/>
            <person name="Arachchi H.M."/>
            <person name="Berlin A.M."/>
            <person name="Chapman S.B."/>
            <person name="Dewar J."/>
            <person name="Goldberg J."/>
            <person name="Griggs A."/>
            <person name="Gujja S."/>
            <person name="Hansen M."/>
            <person name="Howarth C."/>
            <person name="Imamovic A."/>
            <person name="Larimer J."/>
            <person name="McCowan C."/>
            <person name="Murphy C."/>
            <person name="Neiman D."/>
            <person name="Pearson M."/>
            <person name="Priest M."/>
            <person name="Roberts A."/>
            <person name="Saif S."/>
            <person name="Shea T."/>
            <person name="Sisk P."/>
            <person name="Sykes S."/>
            <person name="Wortman J."/>
            <person name="Nusbaum C."/>
            <person name="Birren B."/>
        </authorList>
    </citation>
    <scope>NUCLEOTIDE SEQUENCE [LARGE SCALE GENOMIC DNA]</scope>
    <source>
        <strain evidence="8">Vietnam Oak-Knoll (FVO)</strain>
    </source>
</reference>
<sequence>MHIHKLKKKIKKKKEGKYLTKKHILRKLFLNEEEFRKLCIFKGIYPKDFKEIPLKYRKKFYKHKVFYTRNDFLKLSHEKIINDFRKIKIYLKKYKKCKLTLEDFTRSKNIVANFPVYKLEHIIKERYPILSYAVDHLDDALSCIIAYSQLPSNHKYGIKNNMVKTCEMLKDHFHYYVYKTNRIKKAFISVKGYYLQAEILKKKVTWIIPHIFTPYLDTSIDFKLISDFIEYYIALLKFVLFKLYKLDNMLYPPKQDNDLKNEKLAHLSYDKDYSTNENNIDINMNQELQSKCNVNTNEDLNTCQEKTKEKNHKSDNNPHEHTTNIDNNNFNNIHLQDNCDLNKNEGKNLTNNIIHKNSEADNGHVHPDDHIDIDEHNKLKELFKNHIFYIHNDMPFDVLSIIILSCGGKISWNSRISPIHYDDNNITHEIYEKDKNTIHLNNPENEYKRIHIQPQYIFDCLNEKNILPCSDYLTEKENLPVHLSPFIEDENFKNLVKKEEYTINKMLNQKIKEEQYKDFSKENNNIFKSPNYKEEEEEEENDDRETANLILNNKRQAALNNQLERENEDINQLKENDTILNKQTDQTQILKTQNLKSQEQEIQRHKIVLSKKKRKLFARIDMAQKRQKATIDKFMKKINKNKSK</sequence>
<dbReference type="SUPFAM" id="SSF52113">
    <property type="entry name" value="BRCT domain"/>
    <property type="match status" value="1"/>
</dbReference>
<dbReference type="InterPro" id="IPR001357">
    <property type="entry name" value="BRCT_dom"/>
</dbReference>
<dbReference type="FunFam" id="3.40.50.10190:FF:000071">
    <property type="entry name" value="Pescadillo homolog"/>
    <property type="match status" value="1"/>
</dbReference>
<dbReference type="PANTHER" id="PTHR12221">
    <property type="entry name" value="PESCADILLO - RELATED"/>
    <property type="match status" value="1"/>
</dbReference>
<feature type="region of interest" description="Disordered" evidence="5">
    <location>
        <begin position="305"/>
        <end position="329"/>
    </location>
</feature>
<dbReference type="PANTHER" id="PTHR12221:SF6">
    <property type="entry name" value="PESCADILLO HOMOLOG"/>
    <property type="match status" value="1"/>
</dbReference>
<gene>
    <name evidence="7" type="ORF">PFFVO_03177</name>
</gene>
<evidence type="ECO:0000256" key="3">
    <source>
        <dbReference type="ARBA" id="ARBA00023242"/>
    </source>
</evidence>
<feature type="coiled-coil region" evidence="4">
    <location>
        <begin position="553"/>
        <end position="615"/>
    </location>
</feature>
<feature type="domain" description="BRCT" evidence="6">
    <location>
        <begin position="378"/>
        <end position="474"/>
    </location>
</feature>
<comment type="function">
    <text evidence="4">Required for maturation of ribosomal RNAs and formation of the large ribosomal subunit.</text>
</comment>
<reference evidence="7 8" key="1">
    <citation type="submission" date="2013-02" db="EMBL/GenBank/DDBJ databases">
        <title>The Genome Annotation of Plasmodium falciparum Vietnam Oak-Knoll (FVO).</title>
        <authorList>
            <consortium name="The Broad Institute Genome Sequencing Platform"/>
            <consortium name="The Broad Institute Genome Sequencing Center for Infectious Disease"/>
            <person name="Neafsey D."/>
            <person name="Hoffman S."/>
            <person name="Volkman S."/>
            <person name="Rosenthal P."/>
            <person name="Walker B."/>
            <person name="Young S.K."/>
            <person name="Zeng Q."/>
            <person name="Gargeya S."/>
            <person name="Fitzgerald M."/>
            <person name="Haas B."/>
            <person name="Abouelleil A."/>
            <person name="Allen A.W."/>
            <person name="Alvarado L."/>
            <person name="Arachchi H.M."/>
            <person name="Berlin A.M."/>
            <person name="Chapman S.B."/>
            <person name="Gainer-Dewar J."/>
            <person name="Goldberg J."/>
            <person name="Griggs A."/>
            <person name="Gujja S."/>
            <person name="Hansen M."/>
            <person name="Howarth C."/>
            <person name="Imamovic A."/>
            <person name="Ireland A."/>
            <person name="Larimer J."/>
            <person name="McCowan C."/>
            <person name="Murphy C."/>
            <person name="Pearson M."/>
            <person name="Poon T.W."/>
            <person name="Priest M."/>
            <person name="Roberts A."/>
            <person name="Saif S."/>
            <person name="Shea T."/>
            <person name="Sisk P."/>
            <person name="Sykes S."/>
            <person name="Wortman J."/>
            <person name="Nusbaum C."/>
            <person name="Birren B."/>
        </authorList>
    </citation>
    <scope>NUCLEOTIDE SEQUENCE [LARGE SCALE GENOMIC DNA]</scope>
    <source>
        <strain evidence="8">Vietnam Oak-Knoll (FVO)</strain>
    </source>
</reference>
<accession>A0A024V6V0</accession>
<dbReference type="EMBL" id="KI925085">
    <property type="protein sequence ID" value="ETW17950.1"/>
    <property type="molecule type" value="Genomic_DNA"/>
</dbReference>
<dbReference type="GO" id="GO:0000463">
    <property type="term" value="P:maturation of LSU-rRNA from tricistronic rRNA transcript (SSU-rRNA, 5.8S rRNA, LSU-rRNA)"/>
    <property type="evidence" value="ECO:0007669"/>
    <property type="project" value="UniProtKB-UniRule"/>
</dbReference>
<feature type="compositionally biased region" description="Basic and acidic residues" evidence="5">
    <location>
        <begin position="305"/>
        <end position="323"/>
    </location>
</feature>
<organism evidence="7 8">
    <name type="scientific">Plasmodium falciparum Vietnam Oak-Knoll</name>
    <name type="common">FVO</name>
    <dbReference type="NCBI Taxonomy" id="1036723"/>
    <lineage>
        <taxon>Eukaryota</taxon>
        <taxon>Sar</taxon>
        <taxon>Alveolata</taxon>
        <taxon>Apicomplexa</taxon>
        <taxon>Aconoidasida</taxon>
        <taxon>Haemosporida</taxon>
        <taxon>Plasmodiidae</taxon>
        <taxon>Plasmodium</taxon>
        <taxon>Plasmodium (Laverania)</taxon>
    </lineage>
</organism>
<evidence type="ECO:0000259" key="6">
    <source>
        <dbReference type="PROSITE" id="PS50172"/>
    </source>
</evidence>
<dbReference type="GO" id="GO:0003723">
    <property type="term" value="F:RNA binding"/>
    <property type="evidence" value="ECO:0007669"/>
    <property type="project" value="TreeGrafter"/>
</dbReference>
<feature type="region of interest" description="Disordered" evidence="5">
    <location>
        <begin position="522"/>
        <end position="542"/>
    </location>
</feature>
<keyword evidence="2 4" id="KW-0698">rRNA processing</keyword>
<dbReference type="InterPro" id="IPR010613">
    <property type="entry name" value="PES"/>
</dbReference>
<name>A0A024V6V0_PLAFA</name>
<evidence type="ECO:0000256" key="5">
    <source>
        <dbReference type="SAM" id="MobiDB-lite"/>
    </source>
</evidence>
<dbReference type="GO" id="GO:0043021">
    <property type="term" value="F:ribonucleoprotein complex binding"/>
    <property type="evidence" value="ECO:0007669"/>
    <property type="project" value="UniProtKB-UniRule"/>
</dbReference>
<dbReference type="GO" id="GO:0000466">
    <property type="term" value="P:maturation of 5.8S rRNA from tricistronic rRNA transcript (SSU-rRNA, 5.8S rRNA, LSU-rRNA)"/>
    <property type="evidence" value="ECO:0007669"/>
    <property type="project" value="UniProtKB-UniRule"/>
</dbReference>
<dbReference type="PROSITE" id="PS50172">
    <property type="entry name" value="BRCT"/>
    <property type="match status" value="1"/>
</dbReference>
<dbReference type="Gene3D" id="3.40.50.10190">
    <property type="entry name" value="BRCT domain"/>
    <property type="match status" value="1"/>
</dbReference>
<proteinExistence type="inferred from homology"/>
<evidence type="ECO:0000313" key="7">
    <source>
        <dbReference type="EMBL" id="ETW17950.1"/>
    </source>
</evidence>
<evidence type="ECO:0000313" key="8">
    <source>
        <dbReference type="Proteomes" id="UP000030690"/>
    </source>
</evidence>
<keyword evidence="3 4" id="KW-0539">Nucleus</keyword>
<dbReference type="Proteomes" id="UP000030690">
    <property type="component" value="Unassembled WGS sequence"/>
</dbReference>
<dbReference type="GO" id="GO:0005654">
    <property type="term" value="C:nucleoplasm"/>
    <property type="evidence" value="ECO:0007669"/>
    <property type="project" value="UniProtKB-SubCell"/>
</dbReference>
<dbReference type="GO" id="GO:0030687">
    <property type="term" value="C:preribosome, large subunit precursor"/>
    <property type="evidence" value="ECO:0007669"/>
    <property type="project" value="UniProtKB-UniRule"/>
</dbReference>
<keyword evidence="1 4" id="KW-0690">Ribosome biogenesis</keyword>
<dbReference type="Pfam" id="PF06732">
    <property type="entry name" value="Pescadillo_N"/>
    <property type="match status" value="1"/>
</dbReference>